<evidence type="ECO:0000313" key="3">
    <source>
        <dbReference type="Proteomes" id="UP000198242"/>
    </source>
</evidence>
<reference evidence="3" key="1">
    <citation type="submission" date="2016-06" db="EMBL/GenBank/DDBJ databases">
        <authorList>
            <person name="Varghese N."/>
            <person name="Submissions Spin"/>
        </authorList>
    </citation>
    <scope>NUCLEOTIDE SEQUENCE [LARGE SCALE GENOMIC DNA]</scope>
    <source>
        <strain evidence="3">DSM 43909</strain>
    </source>
</reference>
<proteinExistence type="predicted"/>
<dbReference type="AlphaFoldDB" id="A0A1C4WE09"/>
<organism evidence="2 3">
    <name type="scientific">Micromonospora viridifaciens</name>
    <dbReference type="NCBI Taxonomy" id="1881"/>
    <lineage>
        <taxon>Bacteria</taxon>
        <taxon>Bacillati</taxon>
        <taxon>Actinomycetota</taxon>
        <taxon>Actinomycetes</taxon>
        <taxon>Micromonosporales</taxon>
        <taxon>Micromonosporaceae</taxon>
        <taxon>Micromonospora</taxon>
    </lineage>
</organism>
<evidence type="ECO:0000256" key="1">
    <source>
        <dbReference type="SAM" id="MobiDB-lite"/>
    </source>
</evidence>
<sequence>MTVVARPNISAGTSTAETAGRTGKRMSRIRYLVAVTAVGALLAGCGERVGQEPAGRGQAVETGPAAGTPQVDPVALIGSWKVAEVDGGEDVVLRLAADKSNDLLLFGPCAVLMGSWRADASGLFLADVPGHTAAGDGRACRSGAQVTDAWLRRAVAFRVEGDSPVLLDSQGMRVARLLPGARPAPGPNLLPALAEPPEVTDEVRRALAPAAALPGNLVPARRETLLGRWVPADGRTWPWQKEPYVELRDDGEWRGSDGCNGQGGRWVAGPEGAFLATAGPSTLIGCDNVSVGSWLSAAWRAGLDGKTLVLLDAQGKETGRLRRG</sequence>
<name>A0A1C4WE09_MICVI</name>
<dbReference type="Proteomes" id="UP000198242">
    <property type="component" value="Chromosome I"/>
</dbReference>
<dbReference type="EMBL" id="LT607411">
    <property type="protein sequence ID" value="SCE94420.1"/>
    <property type="molecule type" value="Genomic_DNA"/>
</dbReference>
<gene>
    <name evidence="2" type="ORF">GA0074695_2339</name>
</gene>
<evidence type="ECO:0008006" key="4">
    <source>
        <dbReference type="Google" id="ProtNLM"/>
    </source>
</evidence>
<protein>
    <recommendedName>
        <fullName evidence="4">META domain-containing protein</fullName>
    </recommendedName>
</protein>
<accession>A0A1C4WE09</accession>
<feature type="region of interest" description="Disordered" evidence="1">
    <location>
        <begin position="1"/>
        <end position="21"/>
    </location>
</feature>
<evidence type="ECO:0000313" key="2">
    <source>
        <dbReference type="EMBL" id="SCE94420.1"/>
    </source>
</evidence>
<keyword evidence="3" id="KW-1185">Reference proteome</keyword>